<evidence type="ECO:0000259" key="4">
    <source>
        <dbReference type="PROSITE" id="PS50883"/>
    </source>
</evidence>
<feature type="domain" description="EAL" evidence="4">
    <location>
        <begin position="525"/>
        <end position="775"/>
    </location>
</feature>
<dbReference type="CDD" id="cd01949">
    <property type="entry name" value="GGDEF"/>
    <property type="match status" value="1"/>
</dbReference>
<keyword evidence="2" id="KW-0812">Transmembrane</keyword>
<dbReference type="PROSITE" id="PS50113">
    <property type="entry name" value="PAC"/>
    <property type="match status" value="1"/>
</dbReference>
<dbReference type="InterPro" id="IPR029787">
    <property type="entry name" value="Nucleotide_cyclase"/>
</dbReference>
<dbReference type="NCBIfam" id="TIGR00254">
    <property type="entry name" value="GGDEF"/>
    <property type="match status" value="1"/>
</dbReference>
<comment type="caution">
    <text evidence="6">The sequence shown here is derived from an EMBL/GenBank/DDBJ whole genome shotgun (WGS) entry which is preliminary data.</text>
</comment>
<dbReference type="InterPro" id="IPR043128">
    <property type="entry name" value="Rev_trsase/Diguanyl_cyclase"/>
</dbReference>
<evidence type="ECO:0000313" key="6">
    <source>
        <dbReference type="EMBL" id="MBC2777107.1"/>
    </source>
</evidence>
<gene>
    <name evidence="6" type="ORF">H6P80_05665</name>
</gene>
<dbReference type="CDD" id="cd00130">
    <property type="entry name" value="PAS"/>
    <property type="match status" value="1"/>
</dbReference>
<dbReference type="InterPro" id="IPR052155">
    <property type="entry name" value="Biofilm_reg_signaling"/>
</dbReference>
<dbReference type="CDD" id="cd01948">
    <property type="entry name" value="EAL"/>
    <property type="match status" value="1"/>
</dbReference>
<dbReference type="InterPro" id="IPR035919">
    <property type="entry name" value="EAL_sf"/>
</dbReference>
<keyword evidence="2" id="KW-0472">Membrane</keyword>
<feature type="transmembrane region" description="Helical" evidence="2">
    <location>
        <begin position="75"/>
        <end position="93"/>
    </location>
</feature>
<dbReference type="Pfam" id="PF00563">
    <property type="entry name" value="EAL"/>
    <property type="match status" value="1"/>
</dbReference>
<protein>
    <submittedName>
        <fullName evidence="6">EAL domain-containing protein</fullName>
    </submittedName>
</protein>
<dbReference type="SMART" id="SM00267">
    <property type="entry name" value="GGDEF"/>
    <property type="match status" value="1"/>
</dbReference>
<evidence type="ECO:0000259" key="3">
    <source>
        <dbReference type="PROSITE" id="PS50113"/>
    </source>
</evidence>
<organism evidence="6 7">
    <name type="scientific">Parasphingopyxis marina</name>
    <dbReference type="NCBI Taxonomy" id="2761622"/>
    <lineage>
        <taxon>Bacteria</taxon>
        <taxon>Pseudomonadati</taxon>
        <taxon>Pseudomonadota</taxon>
        <taxon>Alphaproteobacteria</taxon>
        <taxon>Sphingomonadales</taxon>
        <taxon>Sphingomonadaceae</taxon>
        <taxon>Parasphingopyxis</taxon>
    </lineage>
</organism>
<evidence type="ECO:0000313" key="7">
    <source>
        <dbReference type="Proteomes" id="UP000564378"/>
    </source>
</evidence>
<dbReference type="EMBL" id="JACJVJ010000001">
    <property type="protein sequence ID" value="MBC2777107.1"/>
    <property type="molecule type" value="Genomic_DNA"/>
</dbReference>
<evidence type="ECO:0000259" key="5">
    <source>
        <dbReference type="PROSITE" id="PS50887"/>
    </source>
</evidence>
<dbReference type="Pfam" id="PF00990">
    <property type="entry name" value="GGDEF"/>
    <property type="match status" value="1"/>
</dbReference>
<dbReference type="Pfam" id="PF08448">
    <property type="entry name" value="PAS_4"/>
    <property type="match status" value="1"/>
</dbReference>
<keyword evidence="2" id="KW-1133">Transmembrane helix</keyword>
<feature type="transmembrane region" description="Helical" evidence="2">
    <location>
        <begin position="179"/>
        <end position="212"/>
    </location>
</feature>
<dbReference type="PROSITE" id="PS50887">
    <property type="entry name" value="GGDEF"/>
    <property type="match status" value="1"/>
</dbReference>
<dbReference type="InterPro" id="IPR000700">
    <property type="entry name" value="PAS-assoc_C"/>
</dbReference>
<reference evidence="6 7" key="1">
    <citation type="submission" date="2020-08" db="EMBL/GenBank/DDBJ databases">
        <title>Draft genome sequence of Parasphingopyxis sp. GrpM-11.</title>
        <authorList>
            <person name="Oh J."/>
            <person name="Roh D.-H."/>
        </authorList>
    </citation>
    <scope>NUCLEOTIDE SEQUENCE [LARGE SCALE GENOMIC DNA]</scope>
    <source>
        <strain evidence="6 7">GrpM-11</strain>
    </source>
</reference>
<name>A0A842HXF3_9SPHN</name>
<evidence type="ECO:0000256" key="2">
    <source>
        <dbReference type="SAM" id="Phobius"/>
    </source>
</evidence>
<dbReference type="InterPro" id="IPR013656">
    <property type="entry name" value="PAS_4"/>
</dbReference>
<feature type="transmembrane region" description="Helical" evidence="2">
    <location>
        <begin position="46"/>
        <end position="68"/>
    </location>
</feature>
<dbReference type="AlphaFoldDB" id="A0A842HXF3"/>
<dbReference type="PANTHER" id="PTHR44757">
    <property type="entry name" value="DIGUANYLATE CYCLASE DGCP"/>
    <property type="match status" value="1"/>
</dbReference>
<dbReference type="SUPFAM" id="SSF55073">
    <property type="entry name" value="Nucleotide cyclase"/>
    <property type="match status" value="1"/>
</dbReference>
<keyword evidence="7" id="KW-1185">Reference proteome</keyword>
<feature type="domain" description="GGDEF" evidence="5">
    <location>
        <begin position="383"/>
        <end position="516"/>
    </location>
</feature>
<proteinExistence type="predicted"/>
<feature type="region of interest" description="Disordered" evidence="1">
    <location>
        <begin position="1"/>
        <end position="34"/>
    </location>
</feature>
<dbReference type="SUPFAM" id="SSF141868">
    <property type="entry name" value="EAL domain-like"/>
    <property type="match status" value="1"/>
</dbReference>
<dbReference type="PANTHER" id="PTHR44757:SF2">
    <property type="entry name" value="BIOFILM ARCHITECTURE MAINTENANCE PROTEIN MBAA"/>
    <property type="match status" value="1"/>
</dbReference>
<dbReference type="Gene3D" id="3.30.70.270">
    <property type="match status" value="1"/>
</dbReference>
<dbReference type="SUPFAM" id="SSF55785">
    <property type="entry name" value="PYP-like sensor domain (PAS domain)"/>
    <property type="match status" value="1"/>
</dbReference>
<dbReference type="InterPro" id="IPR035965">
    <property type="entry name" value="PAS-like_dom_sf"/>
</dbReference>
<dbReference type="Gene3D" id="3.20.20.450">
    <property type="entry name" value="EAL domain"/>
    <property type="match status" value="1"/>
</dbReference>
<evidence type="ECO:0000256" key="1">
    <source>
        <dbReference type="SAM" id="MobiDB-lite"/>
    </source>
</evidence>
<dbReference type="Proteomes" id="UP000564378">
    <property type="component" value="Unassembled WGS sequence"/>
</dbReference>
<feature type="domain" description="PAC" evidence="3">
    <location>
        <begin position="298"/>
        <end position="351"/>
    </location>
</feature>
<dbReference type="Gene3D" id="3.30.450.20">
    <property type="entry name" value="PAS domain"/>
    <property type="match status" value="1"/>
</dbReference>
<dbReference type="SMART" id="SM00052">
    <property type="entry name" value="EAL"/>
    <property type="match status" value="1"/>
</dbReference>
<dbReference type="InterPro" id="IPR000014">
    <property type="entry name" value="PAS"/>
</dbReference>
<sequence>MSEDNLHAEANLEAHHRRESDARGPAHRIEERHAPSGEVRTAQLNILARFALYSGGTQAICAVVFAILERNSLSTMLLLAWLALIIGATYGSARWLSTSTMVRRSDQQPASRIWMAAGDCAARAALWISMPVYATLSGAPINQATTGGLVAIMIVSGISVAVIPAAIALWVGILSLGMAFAAFTALGSAALPAIAILAAFSGAALVGFLLLARSWQGQMDKAAVVSAKHADIRLLLQEYEDRGAGWLWQIDRDYALTYVSPRMGELLGCATYQLLGRPFVAAFGGRVGLGDVLGKQQKFGKFEIQVGHDKEERWVSLSGSPIFTDHGEFMGYRGVGLDITDSKSSHARLQHLANLDVLTSLPNRSRVRTLLETALVDAKARNVPCAVLFLDLDGFKPVNDTFGHPKGDAVLKTVARRLHDLVGQRGTVGRIGGDEFAVVLDDAQSRVAVESLAEKLIATISEPYMIDNIQIRIGLSIGCAYGPVDGDTVDDLVRKADLALYHAKSQGRGTFCNFDAKMQVEAEERVRLEHDMRDAIGTEQFNLLYQPLVSTQTQRVTGFEALLRWNHPTRGPISPAVFIPIAEESGLVGELGDWVMRKACMDAAHWPDDITVAVNVSPLQLVIPSLPNDVADALKKARLSANRLEIEVTESVFMSGAGNALDVLKRLRSLGSGIALDDFGTGYSSLGYLNKAVFHKLKIDGSFVREAAEREETVSIIKAIVMLANSFRLTITAEGIETADDFNRMRELGCHQLQGYLFGRPMPLEKTLEIVGSKWEHRQVG</sequence>
<dbReference type="PROSITE" id="PS50883">
    <property type="entry name" value="EAL"/>
    <property type="match status" value="1"/>
</dbReference>
<feature type="transmembrane region" description="Helical" evidence="2">
    <location>
        <begin position="148"/>
        <end position="173"/>
    </location>
</feature>
<dbReference type="RefSeq" id="WP_185800337.1">
    <property type="nucleotide sequence ID" value="NZ_JACJVJ010000001.1"/>
</dbReference>
<accession>A0A842HXF3</accession>
<dbReference type="InterPro" id="IPR000160">
    <property type="entry name" value="GGDEF_dom"/>
</dbReference>
<dbReference type="InterPro" id="IPR001633">
    <property type="entry name" value="EAL_dom"/>
</dbReference>